<dbReference type="GO" id="GO:0030246">
    <property type="term" value="F:carbohydrate binding"/>
    <property type="evidence" value="ECO:0007669"/>
    <property type="project" value="InterPro"/>
</dbReference>
<evidence type="ECO:0000313" key="5">
    <source>
        <dbReference type="EMBL" id="SPO35202.1"/>
    </source>
</evidence>
<dbReference type="InterPro" id="IPR041371">
    <property type="entry name" value="GH92_N"/>
</dbReference>
<dbReference type="Gene3D" id="1.20.1610.10">
    <property type="entry name" value="alpha-1,2-mannosidases domains"/>
    <property type="match status" value="1"/>
</dbReference>
<keyword evidence="2" id="KW-0732">Signal</keyword>
<evidence type="ECO:0000313" key="6">
    <source>
        <dbReference type="Proteomes" id="UP000323386"/>
    </source>
</evidence>
<dbReference type="GO" id="GO:0005975">
    <property type="term" value="P:carbohydrate metabolic process"/>
    <property type="evidence" value="ECO:0007669"/>
    <property type="project" value="InterPro"/>
</dbReference>
<dbReference type="GO" id="GO:0006516">
    <property type="term" value="P:glycoprotein catabolic process"/>
    <property type="evidence" value="ECO:0007669"/>
    <property type="project" value="TreeGrafter"/>
</dbReference>
<feature type="region of interest" description="Disordered" evidence="1">
    <location>
        <begin position="937"/>
        <end position="959"/>
    </location>
</feature>
<feature type="chain" id="PRO_5022871416" description="Glycosyl hydrolase" evidence="2">
    <location>
        <begin position="37"/>
        <end position="959"/>
    </location>
</feature>
<sequence length="959" mass="104402">MPSPRRAGGSDRRRLASPHPLLLLLALACLLISTLAQPNQRSFHAEPLHHLPRQHVDPTSNFLDNDKRGPSQPSGNNKSGPARLDGSKQGPAQANTGSNNVAPAQPNQGSDKAAPAQSSSQKSGVAGKNGAARDASDDATSGNLTSYVNVFVGTAQNGDPGNVFAGGTVPFGMAKVGLNVEGYSPAGYVSDNVQPTRGVSPLHDSGTGSSDGSYGNFCVMPVTCKGNDLDACPTLLDSRLRFRKNGTDVGRPGYFATMLNNSIGIELTSTRRATLERYTFPTSLLDKEGSTAHLVLDWTNDSPGTFRNGTLDVDWQAGRLKMSGSWRSSFGPSFFSYNAYQCVDLLYNGKQNLGNHAVFGGDRLGMDAKRTDVTHWTRIHPNNGQPIQAGVVVGFKSAPAGDKGQTVTIRRGVSFVSAEHACQNMEEEIPDWDFDKVAGASNDEWEDKLKRIELATDTDPLCLLFHPTLKNNATETDNLRFDGEYCTWDTFRTLFPFMALSSPRDFADIVEDYIDGYRKEGYLPECRANQVKGYVQGGNHGVEVLADFANKYRHYGDSLGVSLKELYEAMVHDIDVASPDFEYEGRQAVPFQKYGYIPYGYLDTVSVGEPTREISRSLEYSYGDFTAAVTAQTLNQSQADVARFRASALNYRKNYDHSARSDGFSTFVQQRYANGTFRRTDPTTCSPKDTDSKHSCSLQPENTWGIYESSSWEYSLYAPQDGAGLVQLLGGKDTFERRLDHFFQAGYYQPGNEPSFDTPSQYHHIGKPYKSVRRVRNVIGTYFGLGTDGVPGNDDNAAMASLLSWYLLGFYPVPGTREMLILSPLVPSYTVHNELLGDLTVTVTNFDPRSVQRDGKLPSGARAFVKSVRIDGQLHPSICRISFDDFFPAAAAAAGGSTVKRKIEIEVTSQEIDGCGQGEMAQPMSLSTGGFLGQVGAAAPAPASAGQTRQKKIRSARQP</sequence>
<evidence type="ECO:0000256" key="2">
    <source>
        <dbReference type="SAM" id="SignalP"/>
    </source>
</evidence>
<gene>
    <name evidence="5" type="ORF">PSFLO_00673</name>
</gene>
<feature type="region of interest" description="Disordered" evidence="1">
    <location>
        <begin position="48"/>
        <end position="142"/>
    </location>
</feature>
<dbReference type="SUPFAM" id="SSF48208">
    <property type="entry name" value="Six-hairpin glycosidases"/>
    <property type="match status" value="1"/>
</dbReference>
<dbReference type="InterPro" id="IPR008928">
    <property type="entry name" value="6-hairpin_glycosidase_sf"/>
</dbReference>
<protein>
    <recommendedName>
        <fullName evidence="7">Glycosyl hydrolase</fullName>
    </recommendedName>
</protein>
<feature type="signal peptide" evidence="2">
    <location>
        <begin position="1"/>
        <end position="36"/>
    </location>
</feature>
<evidence type="ECO:0008006" key="7">
    <source>
        <dbReference type="Google" id="ProtNLM"/>
    </source>
</evidence>
<dbReference type="AlphaFoldDB" id="A0A5C3ET31"/>
<evidence type="ECO:0000259" key="4">
    <source>
        <dbReference type="Pfam" id="PF17678"/>
    </source>
</evidence>
<reference evidence="5 6" key="1">
    <citation type="submission" date="2018-03" db="EMBL/GenBank/DDBJ databases">
        <authorList>
            <person name="Guldener U."/>
        </authorList>
    </citation>
    <scope>NUCLEOTIDE SEQUENCE [LARGE SCALE GENOMIC DNA]</scope>
    <source>
        <strain evidence="5 6">DAOM196992</strain>
    </source>
</reference>
<dbReference type="Gene3D" id="1.20.1050.60">
    <property type="entry name" value="alpha-1,2-mannosidase"/>
    <property type="match status" value="1"/>
</dbReference>
<feature type="compositionally biased region" description="Low complexity" evidence="1">
    <location>
        <begin position="110"/>
        <end position="123"/>
    </location>
</feature>
<dbReference type="InterPro" id="IPR050883">
    <property type="entry name" value="PNGase"/>
</dbReference>
<dbReference type="Gene3D" id="3.30.2080.10">
    <property type="entry name" value="GH92 mannosidase domain"/>
    <property type="match status" value="1"/>
</dbReference>
<organism evidence="5 6">
    <name type="scientific">Pseudozyma flocculosa</name>
    <dbReference type="NCBI Taxonomy" id="84751"/>
    <lineage>
        <taxon>Eukaryota</taxon>
        <taxon>Fungi</taxon>
        <taxon>Dikarya</taxon>
        <taxon>Basidiomycota</taxon>
        <taxon>Ustilaginomycotina</taxon>
        <taxon>Ustilaginomycetes</taxon>
        <taxon>Ustilaginales</taxon>
        <taxon>Ustilaginaceae</taxon>
        <taxon>Pseudozyma</taxon>
    </lineage>
</organism>
<accession>A0A5C3ET31</accession>
<dbReference type="PANTHER" id="PTHR12143:SF25">
    <property type="entry name" value="FAMILY PROTEIN, PUTATIVE (AFU_ORTHOLOGUE AFUA_1G10790)-RELATED"/>
    <property type="match status" value="1"/>
</dbReference>
<proteinExistence type="predicted"/>
<dbReference type="InterPro" id="IPR012939">
    <property type="entry name" value="Glyco_hydro_92"/>
</dbReference>
<dbReference type="GO" id="GO:0000224">
    <property type="term" value="F:peptide-N4-(N-acetyl-beta-glucosaminyl)asparagine amidase activity"/>
    <property type="evidence" value="ECO:0007669"/>
    <property type="project" value="TreeGrafter"/>
</dbReference>
<feature type="compositionally biased region" description="Polar residues" evidence="1">
    <location>
        <begin position="90"/>
        <end position="109"/>
    </location>
</feature>
<keyword evidence="6" id="KW-1185">Reference proteome</keyword>
<dbReference type="Gene3D" id="2.70.98.10">
    <property type="match status" value="1"/>
</dbReference>
<feature type="compositionally biased region" description="Basic residues" evidence="1">
    <location>
        <begin position="949"/>
        <end position="959"/>
    </location>
</feature>
<dbReference type="EMBL" id="OOIP01000001">
    <property type="protein sequence ID" value="SPO35202.1"/>
    <property type="molecule type" value="Genomic_DNA"/>
</dbReference>
<name>A0A5C3ET31_9BASI</name>
<dbReference type="GO" id="GO:0005634">
    <property type="term" value="C:nucleus"/>
    <property type="evidence" value="ECO:0007669"/>
    <property type="project" value="TreeGrafter"/>
</dbReference>
<dbReference type="GO" id="GO:0005829">
    <property type="term" value="C:cytosol"/>
    <property type="evidence" value="ECO:0007669"/>
    <property type="project" value="TreeGrafter"/>
</dbReference>
<dbReference type="Proteomes" id="UP000323386">
    <property type="component" value="Unassembled WGS sequence"/>
</dbReference>
<evidence type="ECO:0000256" key="1">
    <source>
        <dbReference type="SAM" id="MobiDB-lite"/>
    </source>
</evidence>
<feature type="domain" description="Glycosyl hydrolase family 92 N-terminal" evidence="4">
    <location>
        <begin position="147"/>
        <end position="414"/>
    </location>
</feature>
<dbReference type="InterPro" id="IPR014718">
    <property type="entry name" value="GH-type_carb-bd"/>
</dbReference>
<evidence type="ECO:0000259" key="3">
    <source>
        <dbReference type="Pfam" id="PF07971"/>
    </source>
</evidence>
<dbReference type="Pfam" id="PF17678">
    <property type="entry name" value="Glyco_hydro_92N"/>
    <property type="match status" value="1"/>
</dbReference>
<dbReference type="Pfam" id="PF07971">
    <property type="entry name" value="Glyco_hydro_92"/>
    <property type="match status" value="1"/>
</dbReference>
<dbReference type="OrthoDB" id="449263at2759"/>
<dbReference type="PANTHER" id="PTHR12143">
    <property type="entry name" value="PEPTIDE N-GLYCANASE PNGASE -RELATED"/>
    <property type="match status" value="1"/>
</dbReference>
<dbReference type="PROSITE" id="PS51257">
    <property type="entry name" value="PROKAR_LIPOPROTEIN"/>
    <property type="match status" value="1"/>
</dbReference>
<feature type="domain" description="Glycosyl hydrolase family 92" evidence="3">
    <location>
        <begin position="421"/>
        <end position="877"/>
    </location>
</feature>